<protein>
    <submittedName>
        <fullName evidence="2">Uncharacterized protein</fullName>
    </submittedName>
</protein>
<reference evidence="2" key="1">
    <citation type="submission" date="2022-05" db="EMBL/GenBank/DDBJ databases">
        <title>The Musa troglodytarum L. genome provides insights into the mechanism of non-climacteric behaviour and enrichment of carotenoids.</title>
        <authorList>
            <person name="Wang J."/>
        </authorList>
    </citation>
    <scope>NUCLEOTIDE SEQUENCE</scope>
    <source>
        <tissue evidence="2">Leaf</tissue>
    </source>
</reference>
<accession>A0A9E7KEM6</accession>
<evidence type="ECO:0000313" key="2">
    <source>
        <dbReference type="EMBL" id="URE12965.1"/>
    </source>
</evidence>
<feature type="signal peptide" evidence="1">
    <location>
        <begin position="1"/>
        <end position="22"/>
    </location>
</feature>
<proteinExistence type="predicted"/>
<gene>
    <name evidence="2" type="ORF">MUK42_03758</name>
</gene>
<keyword evidence="3" id="KW-1185">Reference proteome</keyword>
<organism evidence="2 3">
    <name type="scientific">Musa troglodytarum</name>
    <name type="common">fe'i banana</name>
    <dbReference type="NCBI Taxonomy" id="320322"/>
    <lineage>
        <taxon>Eukaryota</taxon>
        <taxon>Viridiplantae</taxon>
        <taxon>Streptophyta</taxon>
        <taxon>Embryophyta</taxon>
        <taxon>Tracheophyta</taxon>
        <taxon>Spermatophyta</taxon>
        <taxon>Magnoliopsida</taxon>
        <taxon>Liliopsida</taxon>
        <taxon>Zingiberales</taxon>
        <taxon>Musaceae</taxon>
        <taxon>Musa</taxon>
    </lineage>
</organism>
<evidence type="ECO:0000313" key="3">
    <source>
        <dbReference type="Proteomes" id="UP001055439"/>
    </source>
</evidence>
<name>A0A9E7KEM6_9LILI</name>
<dbReference type="EMBL" id="CP097508">
    <property type="protein sequence ID" value="URE12965.1"/>
    <property type="molecule type" value="Genomic_DNA"/>
</dbReference>
<dbReference type="AlphaFoldDB" id="A0A9E7KEM6"/>
<keyword evidence="1" id="KW-0732">Signal</keyword>
<feature type="chain" id="PRO_5038768859" evidence="1">
    <location>
        <begin position="23"/>
        <end position="54"/>
    </location>
</feature>
<sequence>MSDASILATLTSLLLWMTPSFIFIKTQNIKEVNISANIASTTMSSAATFVVLHG</sequence>
<dbReference type="Proteomes" id="UP001055439">
    <property type="component" value="Chromosome 6"/>
</dbReference>
<evidence type="ECO:0000256" key="1">
    <source>
        <dbReference type="SAM" id="SignalP"/>
    </source>
</evidence>